<dbReference type="EMBL" id="PGCJ01001107">
    <property type="protein sequence ID" value="PLW09382.1"/>
    <property type="molecule type" value="Genomic_DNA"/>
</dbReference>
<keyword evidence="2" id="KW-1185">Reference proteome</keyword>
<organism evidence="1 2">
    <name type="scientific">Puccinia coronata f. sp. avenae</name>
    <dbReference type="NCBI Taxonomy" id="200324"/>
    <lineage>
        <taxon>Eukaryota</taxon>
        <taxon>Fungi</taxon>
        <taxon>Dikarya</taxon>
        <taxon>Basidiomycota</taxon>
        <taxon>Pucciniomycotina</taxon>
        <taxon>Pucciniomycetes</taxon>
        <taxon>Pucciniales</taxon>
        <taxon>Pucciniaceae</taxon>
        <taxon>Puccinia</taxon>
    </lineage>
</organism>
<accession>A0A2N5S816</accession>
<sequence>MAAAPPVKLYAFSPATVNHSQTYLVLHPSHHPFFVPASHRAQRAVWLDQLAYDAGERETSEFAKI</sequence>
<proteinExistence type="predicted"/>
<comment type="caution">
    <text evidence="1">The sequence shown here is derived from an EMBL/GenBank/DDBJ whole genome shotgun (WGS) entry which is preliminary data.</text>
</comment>
<protein>
    <submittedName>
        <fullName evidence="1">Uncharacterized protein</fullName>
    </submittedName>
</protein>
<evidence type="ECO:0000313" key="2">
    <source>
        <dbReference type="Proteomes" id="UP000235388"/>
    </source>
</evidence>
<evidence type="ECO:0000313" key="1">
    <source>
        <dbReference type="EMBL" id="PLW09382.1"/>
    </source>
</evidence>
<name>A0A2N5S816_9BASI</name>
<reference evidence="1 2" key="1">
    <citation type="submission" date="2017-11" db="EMBL/GenBank/DDBJ databases">
        <title>De novo assembly and phasing of dikaryotic genomes from two isolates of Puccinia coronata f. sp. avenae, the causal agent of oat crown rust.</title>
        <authorList>
            <person name="Miller M.E."/>
            <person name="Zhang Y."/>
            <person name="Omidvar V."/>
            <person name="Sperschneider J."/>
            <person name="Schwessinger B."/>
            <person name="Raley C."/>
            <person name="Palmer J.M."/>
            <person name="Garnica D."/>
            <person name="Upadhyaya N."/>
            <person name="Rathjen J."/>
            <person name="Taylor J.M."/>
            <person name="Park R.F."/>
            <person name="Dodds P.N."/>
            <person name="Hirsch C.D."/>
            <person name="Kianian S.F."/>
            <person name="Figueroa M."/>
        </authorList>
    </citation>
    <scope>NUCLEOTIDE SEQUENCE [LARGE SCALE GENOMIC DNA]</scope>
    <source>
        <strain evidence="1">12NC29</strain>
    </source>
</reference>
<gene>
    <name evidence="1" type="ORF">PCANC_23208</name>
</gene>
<dbReference type="Proteomes" id="UP000235388">
    <property type="component" value="Unassembled WGS sequence"/>
</dbReference>
<dbReference type="AlphaFoldDB" id="A0A2N5S816"/>